<dbReference type="PANTHER" id="PTHR35399">
    <property type="entry name" value="SLR8030 PROTEIN"/>
    <property type="match status" value="1"/>
</dbReference>
<dbReference type="SUPFAM" id="SSF63829">
    <property type="entry name" value="Calcium-dependent phosphotriesterase"/>
    <property type="match status" value="1"/>
</dbReference>
<dbReference type="Pfam" id="PF05787">
    <property type="entry name" value="PhoX"/>
    <property type="match status" value="1"/>
</dbReference>
<comment type="caution">
    <text evidence="3">The sequence shown here is derived from an EMBL/GenBank/DDBJ whole genome shotgun (WGS) entry which is preliminary data.</text>
</comment>
<sequence length="679" mass="71943">MAEHVRGKRSAVTCLLKCGNACAEPVANSSGNGYFRDVAQTALSRRAALGIGAAAAVVVGGAEAARGGPGGGPAGPPDGVGVPFSFGAIDPVPSDVDELTVPGGWAWEPIVRWGDPLFPGAPALDPEHQTAEAQAQQFGYNNDFLAILPDGPGALTGLLVCNHEYTNEEVMFPAAQWSTRGRELRRAAMAAHGMSVVELVREEAGGPWSYVVGGARNRRIHLDTPFRLSGPAAGSELLRTEEDPAGTTVLGTLNNCSGGVTPWGTVLSGEENVNSYFVGSPTEEEKRFEITASPTAHGWESVQRRWNLGLEGCRNEANRFGWIVEVDPQDPTSTPVKRTALGRFKHEGANVRVDPATGRVVAYMGDDSRFEYLYKFVSRDAYREGDAAHNRTLLDHGDLFVAKFAGNSPAGEIDGEGGLPSDGAFDGTGEWIPLTRDGASAVPGMSIDQVLVNTRAAGDAVGATAMDRPEDVEPSPVSGLVYVALTNNTDRGAKDRNLSEELPADEANPRTKNRDGHVLELSERGGSAVAERFDWSILLVCGDPAEDSSAYFAGFDPARVSPISCPDNLAFDSTGRLWISTDGAPSNIGYNDGLFRVGLEGGERGRVEQFLSVPVEAETCGPVVHDAENMVYVAVQHPGEDGSHAAPSSFFPDYVPERATPAPGQVRGPRPAVVQVYRP</sequence>
<protein>
    <submittedName>
        <fullName evidence="3">PhoX family phosphatase</fullName>
    </submittedName>
</protein>
<dbReference type="EMBL" id="JANAFB010000021">
    <property type="protein sequence ID" value="MCP3426261.1"/>
    <property type="molecule type" value="Genomic_DNA"/>
</dbReference>
<evidence type="ECO:0000256" key="2">
    <source>
        <dbReference type="SAM" id="SignalP"/>
    </source>
</evidence>
<keyword evidence="4" id="KW-1185">Reference proteome</keyword>
<keyword evidence="2" id="KW-0732">Signal</keyword>
<dbReference type="AlphaFoldDB" id="A0A9X2HBH8"/>
<evidence type="ECO:0000313" key="4">
    <source>
        <dbReference type="Proteomes" id="UP001139502"/>
    </source>
</evidence>
<evidence type="ECO:0000313" key="3">
    <source>
        <dbReference type="EMBL" id="MCP3426261.1"/>
    </source>
</evidence>
<gene>
    <name evidence="3" type="ORF">NBM05_09655</name>
</gene>
<name>A0A9X2HBH8_9MICC</name>
<accession>A0A9X2HBH8</accession>
<reference evidence="3" key="1">
    <citation type="submission" date="2022-06" db="EMBL/GenBank/DDBJ databases">
        <title>Rothia sp. isolated from sandalwood seedling.</title>
        <authorList>
            <person name="Tuikhar N."/>
            <person name="Kirdat K."/>
            <person name="Thorat V."/>
            <person name="Swetha P."/>
            <person name="Padma S."/>
            <person name="Sundararaj R."/>
            <person name="Yadav A."/>
        </authorList>
    </citation>
    <scope>NUCLEOTIDE SEQUENCE</scope>
    <source>
        <strain evidence="3">AR01</strain>
    </source>
</reference>
<feature type="chain" id="PRO_5040796344" evidence="2">
    <location>
        <begin position="24"/>
        <end position="679"/>
    </location>
</feature>
<dbReference type="Proteomes" id="UP001139502">
    <property type="component" value="Unassembled WGS sequence"/>
</dbReference>
<feature type="signal peptide" evidence="2">
    <location>
        <begin position="1"/>
        <end position="23"/>
    </location>
</feature>
<feature type="region of interest" description="Disordered" evidence="1">
    <location>
        <begin position="656"/>
        <end position="679"/>
    </location>
</feature>
<organism evidence="3 4">
    <name type="scientific">Rothia santali</name>
    <dbReference type="NCBI Taxonomy" id="2949643"/>
    <lineage>
        <taxon>Bacteria</taxon>
        <taxon>Bacillati</taxon>
        <taxon>Actinomycetota</taxon>
        <taxon>Actinomycetes</taxon>
        <taxon>Micrococcales</taxon>
        <taxon>Micrococcaceae</taxon>
        <taxon>Rothia</taxon>
    </lineage>
</organism>
<dbReference type="InterPro" id="IPR008557">
    <property type="entry name" value="PhoX"/>
</dbReference>
<dbReference type="PANTHER" id="PTHR35399:SF2">
    <property type="entry name" value="DUF839 DOMAIN-CONTAINING PROTEIN"/>
    <property type="match status" value="1"/>
</dbReference>
<evidence type="ECO:0000256" key="1">
    <source>
        <dbReference type="SAM" id="MobiDB-lite"/>
    </source>
</evidence>
<proteinExistence type="predicted"/>
<feature type="region of interest" description="Disordered" evidence="1">
    <location>
        <begin position="492"/>
        <end position="512"/>
    </location>
</feature>
<dbReference type="RefSeq" id="WP_254166845.1">
    <property type="nucleotide sequence ID" value="NZ_JANAFB010000021.1"/>
</dbReference>